<evidence type="ECO:0000256" key="4">
    <source>
        <dbReference type="ARBA" id="ARBA00023004"/>
    </source>
</evidence>
<sequence length="179" mass="19934">MMKLLDISKKYGEITHKYPFEPYKVAENFRGKPAYIYDLCIGCAACGVACPSNAITVQLNENKSKLIWEFDCGRCIFCGRCDEVCPTGAIKLSEEFELAVKFDKSAMIQRGELEVQCCSECGKPFSAKRLVKYSLECLSKANLGEKRLEEAKSYVSVCPTCKKTATVANFTAGKEMVIE</sequence>
<reference evidence="7 8" key="1">
    <citation type="journal article" date="2017" name="Front. Microbiol.">
        <title>Comparative Genomic Analysis of the Class Epsilonproteobacteria and Proposed Reclassification to Epsilonbacteraeota (phyl. nov.).</title>
        <authorList>
            <person name="Waite D.W."/>
            <person name="Vanwonterghem I."/>
            <person name="Rinke C."/>
            <person name="Parks D.H."/>
            <person name="Zhang Y."/>
            <person name="Takai K."/>
            <person name="Sievert S.M."/>
            <person name="Simon J."/>
            <person name="Campbell B.J."/>
            <person name="Hanson T.E."/>
            <person name="Woyke T."/>
            <person name="Klotz M.G."/>
            <person name="Hugenholtz P."/>
        </authorList>
    </citation>
    <scope>NUCLEOTIDE SEQUENCE [LARGE SCALE GENOMIC DNA]</scope>
    <source>
        <strain evidence="7">UBA11420</strain>
    </source>
</reference>
<dbReference type="RefSeq" id="WP_039675500.1">
    <property type="nucleotide sequence ID" value="NZ_CAXYUJ010000071.1"/>
</dbReference>
<proteinExistence type="predicted"/>
<keyword evidence="4" id="KW-0408">Iron</keyword>
<dbReference type="PANTHER" id="PTHR10849:SF35">
    <property type="entry name" value="FORMATE HYDROGENLYASE SUBUNIT 6-RELATED"/>
    <property type="match status" value="1"/>
</dbReference>
<keyword evidence="3" id="KW-0677">Repeat</keyword>
<gene>
    <name evidence="7" type="ORF">CFH80_04780</name>
</gene>
<evidence type="ECO:0000313" key="8">
    <source>
        <dbReference type="Proteomes" id="UP000231638"/>
    </source>
</evidence>
<keyword evidence="5" id="KW-0411">Iron-sulfur</keyword>
<dbReference type="PANTHER" id="PTHR10849">
    <property type="entry name" value="NADH DEHYDROGENASE UBIQUINONE IRON-SULFUR PROTEIN 8, MITOCHONDRIAL"/>
    <property type="match status" value="1"/>
</dbReference>
<feature type="domain" description="4Fe-4S ferredoxin-type" evidence="6">
    <location>
        <begin position="31"/>
        <end position="60"/>
    </location>
</feature>
<keyword evidence="1" id="KW-0004">4Fe-4S</keyword>
<dbReference type="NCBIfam" id="NF009053">
    <property type="entry name" value="PRK12387.1"/>
    <property type="match status" value="1"/>
</dbReference>
<dbReference type="PROSITE" id="PS00198">
    <property type="entry name" value="4FE4S_FER_1"/>
    <property type="match status" value="2"/>
</dbReference>
<evidence type="ECO:0000256" key="2">
    <source>
        <dbReference type="ARBA" id="ARBA00022723"/>
    </source>
</evidence>
<dbReference type="AlphaFoldDB" id="A0A2D3W524"/>
<dbReference type="GO" id="GO:0009060">
    <property type="term" value="P:aerobic respiration"/>
    <property type="evidence" value="ECO:0007669"/>
    <property type="project" value="TreeGrafter"/>
</dbReference>
<dbReference type="InterPro" id="IPR010226">
    <property type="entry name" value="NADH_quinone_OxRdtase_chainI"/>
</dbReference>
<comment type="caution">
    <text evidence="7">The sequence shown here is derived from an EMBL/GenBank/DDBJ whole genome shotgun (WGS) entry which is preliminary data.</text>
</comment>
<keyword evidence="7" id="KW-0456">Lyase</keyword>
<name>A0A2D3W524_9BACT</name>
<dbReference type="GO" id="GO:0051539">
    <property type="term" value="F:4 iron, 4 sulfur cluster binding"/>
    <property type="evidence" value="ECO:0007669"/>
    <property type="project" value="UniProtKB-KW"/>
</dbReference>
<dbReference type="Proteomes" id="UP000231638">
    <property type="component" value="Unassembled WGS sequence"/>
</dbReference>
<dbReference type="PROSITE" id="PS51379">
    <property type="entry name" value="4FE4S_FER_2"/>
    <property type="match status" value="2"/>
</dbReference>
<keyword evidence="2" id="KW-0479">Metal-binding</keyword>
<dbReference type="GO" id="GO:0003954">
    <property type="term" value="F:NADH dehydrogenase activity"/>
    <property type="evidence" value="ECO:0007669"/>
    <property type="project" value="TreeGrafter"/>
</dbReference>
<evidence type="ECO:0000256" key="5">
    <source>
        <dbReference type="ARBA" id="ARBA00023014"/>
    </source>
</evidence>
<evidence type="ECO:0000256" key="1">
    <source>
        <dbReference type="ARBA" id="ARBA00022485"/>
    </source>
</evidence>
<evidence type="ECO:0000313" key="7">
    <source>
        <dbReference type="EMBL" id="DAB36461.1"/>
    </source>
</evidence>
<dbReference type="Pfam" id="PF12838">
    <property type="entry name" value="Fer4_7"/>
    <property type="match status" value="1"/>
</dbReference>
<protein>
    <submittedName>
        <fullName evidence="7">Formate hydrogenlyase</fullName>
    </submittedName>
</protein>
<dbReference type="InterPro" id="IPR017900">
    <property type="entry name" value="4Fe4S_Fe_S_CS"/>
</dbReference>
<dbReference type="GO" id="GO:0016829">
    <property type="term" value="F:lyase activity"/>
    <property type="evidence" value="ECO:0007669"/>
    <property type="project" value="UniProtKB-KW"/>
</dbReference>
<organism evidence="7 8">
    <name type="scientific">Sulfurospirillum cavolei</name>
    <dbReference type="NCBI Taxonomy" id="366522"/>
    <lineage>
        <taxon>Bacteria</taxon>
        <taxon>Pseudomonadati</taxon>
        <taxon>Campylobacterota</taxon>
        <taxon>Epsilonproteobacteria</taxon>
        <taxon>Campylobacterales</taxon>
        <taxon>Sulfurospirillaceae</taxon>
        <taxon>Sulfurospirillum</taxon>
    </lineage>
</organism>
<dbReference type="STRING" id="366522.GCA_001548055_01962"/>
<evidence type="ECO:0000256" key="3">
    <source>
        <dbReference type="ARBA" id="ARBA00022737"/>
    </source>
</evidence>
<dbReference type="Gene3D" id="3.30.70.3270">
    <property type="match status" value="1"/>
</dbReference>
<dbReference type="SUPFAM" id="SSF54862">
    <property type="entry name" value="4Fe-4S ferredoxins"/>
    <property type="match status" value="1"/>
</dbReference>
<accession>A0A2D3W524</accession>
<evidence type="ECO:0000259" key="6">
    <source>
        <dbReference type="PROSITE" id="PS51379"/>
    </source>
</evidence>
<dbReference type="GO" id="GO:0046872">
    <property type="term" value="F:metal ion binding"/>
    <property type="evidence" value="ECO:0007669"/>
    <property type="project" value="UniProtKB-KW"/>
</dbReference>
<dbReference type="GO" id="GO:0016020">
    <property type="term" value="C:membrane"/>
    <property type="evidence" value="ECO:0007669"/>
    <property type="project" value="InterPro"/>
</dbReference>
<dbReference type="EMBL" id="DLUG01000130">
    <property type="protein sequence ID" value="DAB36461.1"/>
    <property type="molecule type" value="Genomic_DNA"/>
</dbReference>
<feature type="domain" description="4Fe-4S ferredoxin-type" evidence="6">
    <location>
        <begin position="66"/>
        <end position="95"/>
    </location>
</feature>
<dbReference type="InterPro" id="IPR017896">
    <property type="entry name" value="4Fe4S_Fe-S-bd"/>
</dbReference>